<accession>A0A4C1SNJ3</accession>
<reference evidence="5 6" key="1">
    <citation type="journal article" date="2019" name="Commun. Biol.">
        <title>The bagworm genome reveals a unique fibroin gene that provides high tensile strength.</title>
        <authorList>
            <person name="Kono N."/>
            <person name="Nakamura H."/>
            <person name="Ohtoshi R."/>
            <person name="Tomita M."/>
            <person name="Numata K."/>
            <person name="Arakawa K."/>
        </authorList>
    </citation>
    <scope>NUCLEOTIDE SEQUENCE [LARGE SCALE GENOMIC DNA]</scope>
</reference>
<comment type="caution">
    <text evidence="5">The sequence shown here is derived from an EMBL/GenBank/DDBJ whole genome shotgun (WGS) entry which is preliminary data.</text>
</comment>
<protein>
    <submittedName>
        <fullName evidence="5">Calmodulin-like protein 1</fullName>
    </submittedName>
</protein>
<dbReference type="Pfam" id="PF13499">
    <property type="entry name" value="EF-hand_7"/>
    <property type="match status" value="1"/>
</dbReference>
<dbReference type="Gene3D" id="1.10.238.10">
    <property type="entry name" value="EF-hand"/>
    <property type="match status" value="1"/>
</dbReference>
<dbReference type="EMBL" id="BGZK01000011">
    <property type="protein sequence ID" value="GBP03672.1"/>
    <property type="molecule type" value="Genomic_DNA"/>
</dbReference>
<keyword evidence="1" id="KW-0677">Repeat</keyword>
<feature type="region of interest" description="Disordered" evidence="3">
    <location>
        <begin position="1"/>
        <end position="42"/>
    </location>
</feature>
<dbReference type="GO" id="GO:0016460">
    <property type="term" value="C:myosin II complex"/>
    <property type="evidence" value="ECO:0007669"/>
    <property type="project" value="TreeGrafter"/>
</dbReference>
<evidence type="ECO:0000313" key="5">
    <source>
        <dbReference type="EMBL" id="GBP03672.1"/>
    </source>
</evidence>
<dbReference type="PANTHER" id="PTHR23048">
    <property type="entry name" value="MYOSIN LIGHT CHAIN 1, 3"/>
    <property type="match status" value="1"/>
</dbReference>
<evidence type="ECO:0000313" key="6">
    <source>
        <dbReference type="Proteomes" id="UP000299102"/>
    </source>
</evidence>
<dbReference type="InterPro" id="IPR011992">
    <property type="entry name" value="EF-hand-dom_pair"/>
</dbReference>
<keyword evidence="6" id="KW-1185">Reference proteome</keyword>
<dbReference type="PANTHER" id="PTHR23048:SF0">
    <property type="entry name" value="CALMODULIN LIKE 3"/>
    <property type="match status" value="1"/>
</dbReference>
<proteinExistence type="predicted"/>
<feature type="compositionally biased region" description="Basic and acidic residues" evidence="3">
    <location>
        <begin position="1"/>
        <end position="40"/>
    </location>
</feature>
<dbReference type="AlphaFoldDB" id="A0A4C1SNJ3"/>
<dbReference type="SMART" id="SM00054">
    <property type="entry name" value="EFh"/>
    <property type="match status" value="2"/>
</dbReference>
<keyword evidence="2" id="KW-0106">Calcium</keyword>
<dbReference type="CDD" id="cd00051">
    <property type="entry name" value="EFh"/>
    <property type="match status" value="1"/>
</dbReference>
<dbReference type="InterPro" id="IPR018247">
    <property type="entry name" value="EF_Hand_1_Ca_BS"/>
</dbReference>
<dbReference type="InterPro" id="IPR002048">
    <property type="entry name" value="EF_hand_dom"/>
</dbReference>
<dbReference type="InterPro" id="IPR050230">
    <property type="entry name" value="CALM/Myosin/TropC-like"/>
</dbReference>
<dbReference type="PROSITE" id="PS00018">
    <property type="entry name" value="EF_HAND_1"/>
    <property type="match status" value="1"/>
</dbReference>
<sequence length="369" mass="43002">MTSKERDMVIEEEEKETKEVIEKESIENKDATDIEGNGKDEIEEENVVYVHVSTQEIEKHVEDEELKYEEVEERTYIKEQYVDNETKEAQHVEGEHNEPKSISEAESNVVFEGEQLEGEQMEGEQLEGEQLEGEQFMEEQEVKEKVKIEEEAVVEEDEIKSETLIPLDPAAPLNLTDSKELLREPFELRPDQVVEIEQLWEVFQDYTPAYTDIQGYITEAELVYMLKALLLMTYTTEQMRELTEFCVRPPNPHGHISYEQFLNIVTLRQRDYAIEEELKNALKVLDPNNTGKIDRDYFRYVVGELGEKMLPKILNKFLAEVDLNNDGELGFEDIYGTMCNDLGQDDIERLKKALITPVKEEVEEEEDSI</sequence>
<dbReference type="GO" id="GO:0005509">
    <property type="term" value="F:calcium ion binding"/>
    <property type="evidence" value="ECO:0007669"/>
    <property type="project" value="InterPro"/>
</dbReference>
<evidence type="ECO:0000256" key="3">
    <source>
        <dbReference type="SAM" id="MobiDB-lite"/>
    </source>
</evidence>
<dbReference type="STRING" id="151549.A0A4C1SNJ3"/>
<dbReference type="Proteomes" id="UP000299102">
    <property type="component" value="Unassembled WGS sequence"/>
</dbReference>
<evidence type="ECO:0000256" key="1">
    <source>
        <dbReference type="ARBA" id="ARBA00022737"/>
    </source>
</evidence>
<evidence type="ECO:0000259" key="4">
    <source>
        <dbReference type="PROSITE" id="PS50222"/>
    </source>
</evidence>
<dbReference type="OrthoDB" id="191686at2759"/>
<name>A0A4C1SNJ3_EUMVA</name>
<feature type="domain" description="EF-hand" evidence="4">
    <location>
        <begin position="273"/>
        <end position="308"/>
    </location>
</feature>
<organism evidence="5 6">
    <name type="scientific">Eumeta variegata</name>
    <name type="common">Bagworm moth</name>
    <name type="synonym">Eumeta japonica</name>
    <dbReference type="NCBI Taxonomy" id="151549"/>
    <lineage>
        <taxon>Eukaryota</taxon>
        <taxon>Metazoa</taxon>
        <taxon>Ecdysozoa</taxon>
        <taxon>Arthropoda</taxon>
        <taxon>Hexapoda</taxon>
        <taxon>Insecta</taxon>
        <taxon>Pterygota</taxon>
        <taxon>Neoptera</taxon>
        <taxon>Endopterygota</taxon>
        <taxon>Lepidoptera</taxon>
        <taxon>Glossata</taxon>
        <taxon>Ditrysia</taxon>
        <taxon>Tineoidea</taxon>
        <taxon>Psychidae</taxon>
        <taxon>Oiketicinae</taxon>
        <taxon>Eumeta</taxon>
    </lineage>
</organism>
<dbReference type="PROSITE" id="PS50222">
    <property type="entry name" value="EF_HAND_2"/>
    <property type="match status" value="1"/>
</dbReference>
<gene>
    <name evidence="5" type="primary">CML1</name>
    <name evidence="5" type="ORF">EVAR_2419_1</name>
</gene>
<dbReference type="SUPFAM" id="SSF47473">
    <property type="entry name" value="EF-hand"/>
    <property type="match status" value="1"/>
</dbReference>
<evidence type="ECO:0000256" key="2">
    <source>
        <dbReference type="ARBA" id="ARBA00022837"/>
    </source>
</evidence>
<dbReference type="FunFam" id="1.10.238.10:FF:000003">
    <property type="entry name" value="Calmodulin A"/>
    <property type="match status" value="1"/>
</dbReference>